<keyword evidence="3" id="KW-1185">Reference proteome</keyword>
<evidence type="ECO:0000313" key="3">
    <source>
        <dbReference type="Proteomes" id="UP000198324"/>
    </source>
</evidence>
<evidence type="ECO:0000313" key="2">
    <source>
        <dbReference type="EMBL" id="SNR74959.1"/>
    </source>
</evidence>
<name>A0A238YWQ9_9BACT</name>
<dbReference type="Proteomes" id="UP000198324">
    <property type="component" value="Unassembled WGS sequence"/>
</dbReference>
<dbReference type="EMBL" id="FZOC01000002">
    <property type="protein sequence ID" value="SNR74959.1"/>
    <property type="molecule type" value="Genomic_DNA"/>
</dbReference>
<dbReference type="Pfam" id="PF16747">
    <property type="entry name" value="Adhesin_E"/>
    <property type="match status" value="1"/>
</dbReference>
<accession>A0A238YWQ9</accession>
<dbReference type="InterPro" id="IPR031939">
    <property type="entry name" value="Adhesin_E-like"/>
</dbReference>
<dbReference type="AlphaFoldDB" id="A0A238YWQ9"/>
<gene>
    <name evidence="2" type="ORF">SAMN04488503_1018</name>
</gene>
<protein>
    <recommendedName>
        <fullName evidence="1">Surface-adhesin protein E-like domain-containing protein</fullName>
    </recommendedName>
</protein>
<reference evidence="2 3" key="1">
    <citation type="submission" date="2017-06" db="EMBL/GenBank/DDBJ databases">
        <authorList>
            <person name="Kim H.J."/>
            <person name="Triplett B.A."/>
        </authorList>
    </citation>
    <scope>NUCLEOTIDE SEQUENCE [LARGE SCALE GENOMIC DNA]</scope>
    <source>
        <strain evidence="2 3">DSM 13116</strain>
    </source>
</reference>
<feature type="domain" description="Surface-adhesin protein E-like" evidence="1">
    <location>
        <begin position="43"/>
        <end position="151"/>
    </location>
</feature>
<organism evidence="2 3">
    <name type="scientific">Humidesulfovibrio mexicanus</name>
    <dbReference type="NCBI Taxonomy" id="147047"/>
    <lineage>
        <taxon>Bacteria</taxon>
        <taxon>Pseudomonadati</taxon>
        <taxon>Thermodesulfobacteriota</taxon>
        <taxon>Desulfovibrionia</taxon>
        <taxon>Desulfovibrionales</taxon>
        <taxon>Desulfovibrionaceae</taxon>
        <taxon>Humidesulfovibrio</taxon>
    </lineage>
</organism>
<evidence type="ECO:0000259" key="1">
    <source>
        <dbReference type="Pfam" id="PF16747"/>
    </source>
</evidence>
<proteinExistence type="predicted"/>
<sequence length="156" mass="17597">MSICAYQFLTVKCWTDISFYMKKIILSSFVVLGFAASAYAADWVHIGTTQEGSKVLVDKETIVRNGELVTFFERTDYSLKASERIKKNNKLDELPIISKSEMALNCKTKSIQQQRSLFYNADGVVIRTEPGVTMQTVVPGTIGEDEYKHLCVPKIK</sequence>